<evidence type="ECO:0000256" key="7">
    <source>
        <dbReference type="ARBA" id="ARBA00023053"/>
    </source>
</evidence>
<feature type="domain" description="Major facilitator superfamily (MFS) profile" evidence="14">
    <location>
        <begin position="1"/>
        <end position="422"/>
    </location>
</feature>
<evidence type="ECO:0000256" key="11">
    <source>
        <dbReference type="ARBA" id="ARBA00068450"/>
    </source>
</evidence>
<keyword evidence="7" id="KW-0915">Sodium</keyword>
<organism evidence="15 16">
    <name type="scientific">Diaphorina citri</name>
    <name type="common">Asian citrus psyllid</name>
    <dbReference type="NCBI Taxonomy" id="121845"/>
    <lineage>
        <taxon>Eukaryota</taxon>
        <taxon>Metazoa</taxon>
        <taxon>Ecdysozoa</taxon>
        <taxon>Arthropoda</taxon>
        <taxon>Hexapoda</taxon>
        <taxon>Insecta</taxon>
        <taxon>Pterygota</taxon>
        <taxon>Neoptera</taxon>
        <taxon>Paraneoptera</taxon>
        <taxon>Hemiptera</taxon>
        <taxon>Sternorrhyncha</taxon>
        <taxon>Psylloidea</taxon>
        <taxon>Psyllidae</taxon>
        <taxon>Diaphorininae</taxon>
        <taxon>Diaphorina</taxon>
    </lineage>
</organism>
<dbReference type="Gene3D" id="1.20.1250.20">
    <property type="entry name" value="MFS general substrate transporter like domains"/>
    <property type="match status" value="2"/>
</dbReference>
<dbReference type="InterPro" id="IPR020846">
    <property type="entry name" value="MFS_dom"/>
</dbReference>
<dbReference type="GO" id="GO:0006814">
    <property type="term" value="P:sodium ion transport"/>
    <property type="evidence" value="ECO:0007669"/>
    <property type="project" value="UniProtKB-KW"/>
</dbReference>
<feature type="transmembrane region" description="Helical" evidence="12">
    <location>
        <begin position="166"/>
        <end position="186"/>
    </location>
</feature>
<dbReference type="AlphaFoldDB" id="A0A1S4E6V2"/>
<sequence>MMFLGLLVAYALRVNLSVGIVAMTDKNNANVDFPELPWDESIKSTILSSFFWGYLVMQIPAGMMSEKWGAKWLLAGSLGFCGVCTLLTPLAAIEGGSTTMIITRIAQGLAQGFIYPSVNAFMSKWAPPMERARLFSFAFSGTQFGNLVTLPVAGLLAGSPWGWPSIFYVSGAVAIVWAAAWCYIGANSPAQHPFISLEERIYIETSLVHSSTVSSSMKVPWKAILTSLPVWAVLITHLCQNWGYWTLLTEMPSYINSVLQFDIKSNGFLSAAPYLAQWILILVFSWLADYIVAKQILSPTVSRKMWNTIGLWGSAAALVGLSFVGDNLVGAITCLTLAIAINAGTYTGFLSNHLDLSPNFAGTLMGFTNGCANIASILGPLFVGFIVTDNTSVSQWQTIFLIAAAIFFFGNLIFLIFGTSEVQPWNDSEYDGDKKKSRK</sequence>
<dbReference type="PANTHER" id="PTHR11662:SF280">
    <property type="entry name" value="FI21844P1-RELATED"/>
    <property type="match status" value="1"/>
</dbReference>
<dbReference type="GO" id="GO:0015293">
    <property type="term" value="F:symporter activity"/>
    <property type="evidence" value="ECO:0007669"/>
    <property type="project" value="UniProtKB-KW"/>
</dbReference>
<feature type="chain" id="PRO_5010370452" description="Putative inorganic phosphate cotransporter" evidence="13">
    <location>
        <begin position="20"/>
        <end position="439"/>
    </location>
</feature>
<evidence type="ECO:0000256" key="12">
    <source>
        <dbReference type="SAM" id="Phobius"/>
    </source>
</evidence>
<keyword evidence="9" id="KW-0739">Sodium transport</keyword>
<comment type="function">
    <text evidence="10">May be an inorganic phosphate cotransporter.</text>
</comment>
<evidence type="ECO:0000256" key="1">
    <source>
        <dbReference type="ARBA" id="ARBA00004141"/>
    </source>
</evidence>
<feature type="transmembrane region" description="Helical" evidence="12">
    <location>
        <begin position="274"/>
        <end position="293"/>
    </location>
</feature>
<keyword evidence="9" id="KW-0406">Ion transport</keyword>
<dbReference type="STRING" id="121845.A0A1S4E6V2"/>
<evidence type="ECO:0000256" key="4">
    <source>
        <dbReference type="ARBA" id="ARBA00022692"/>
    </source>
</evidence>
<name>A0A1S4E6V2_DIACI</name>
<evidence type="ECO:0000256" key="9">
    <source>
        <dbReference type="ARBA" id="ARBA00023201"/>
    </source>
</evidence>
<keyword evidence="13" id="KW-0732">Signal</keyword>
<evidence type="ECO:0000256" key="2">
    <source>
        <dbReference type="ARBA" id="ARBA00008586"/>
    </source>
</evidence>
<dbReference type="GO" id="GO:0006820">
    <property type="term" value="P:monoatomic anion transport"/>
    <property type="evidence" value="ECO:0007669"/>
    <property type="project" value="TreeGrafter"/>
</dbReference>
<accession>A0A1S4E6V2</accession>
<feature type="transmembrane region" description="Helical" evidence="12">
    <location>
        <begin position="399"/>
        <end position="418"/>
    </location>
</feature>
<dbReference type="SUPFAM" id="SSF103473">
    <property type="entry name" value="MFS general substrate transporter"/>
    <property type="match status" value="1"/>
</dbReference>
<dbReference type="PANTHER" id="PTHR11662">
    <property type="entry name" value="SOLUTE CARRIER FAMILY 17"/>
    <property type="match status" value="1"/>
</dbReference>
<dbReference type="OMA" id="VICITIG"/>
<dbReference type="GO" id="GO:0016020">
    <property type="term" value="C:membrane"/>
    <property type="evidence" value="ECO:0007669"/>
    <property type="project" value="UniProtKB-SubCell"/>
</dbReference>
<protein>
    <recommendedName>
        <fullName evidence="11">Putative inorganic phosphate cotransporter</fullName>
    </recommendedName>
</protein>
<dbReference type="InterPro" id="IPR011701">
    <property type="entry name" value="MFS"/>
</dbReference>
<dbReference type="InterPro" id="IPR050382">
    <property type="entry name" value="MFS_Na/Anion_cotransporter"/>
</dbReference>
<evidence type="ECO:0000256" key="3">
    <source>
        <dbReference type="ARBA" id="ARBA00022448"/>
    </source>
</evidence>
<evidence type="ECO:0000256" key="13">
    <source>
        <dbReference type="SAM" id="SignalP"/>
    </source>
</evidence>
<dbReference type="GeneID" id="108251903"/>
<evidence type="ECO:0000256" key="8">
    <source>
        <dbReference type="ARBA" id="ARBA00023136"/>
    </source>
</evidence>
<gene>
    <name evidence="16" type="primary">LOC108251903</name>
</gene>
<keyword evidence="5" id="KW-0769">Symport</keyword>
<feature type="transmembrane region" description="Helical" evidence="12">
    <location>
        <begin position="305"/>
        <end position="324"/>
    </location>
</feature>
<dbReference type="Proteomes" id="UP000079169">
    <property type="component" value="Unplaced"/>
</dbReference>
<evidence type="ECO:0000313" key="16">
    <source>
        <dbReference type="RefSeq" id="XP_017297933.1"/>
    </source>
</evidence>
<keyword evidence="4 12" id="KW-0812">Transmembrane</keyword>
<feature type="signal peptide" evidence="13">
    <location>
        <begin position="1"/>
        <end position="19"/>
    </location>
</feature>
<dbReference type="RefSeq" id="XP_017297933.1">
    <property type="nucleotide sequence ID" value="XM_017442444.2"/>
</dbReference>
<keyword evidence="6 12" id="KW-1133">Transmembrane helix</keyword>
<dbReference type="PROSITE" id="PS50850">
    <property type="entry name" value="MFS"/>
    <property type="match status" value="1"/>
</dbReference>
<feature type="transmembrane region" description="Helical" evidence="12">
    <location>
        <begin position="134"/>
        <end position="154"/>
    </location>
</feature>
<evidence type="ECO:0000256" key="6">
    <source>
        <dbReference type="ARBA" id="ARBA00022989"/>
    </source>
</evidence>
<evidence type="ECO:0000313" key="15">
    <source>
        <dbReference type="Proteomes" id="UP000079169"/>
    </source>
</evidence>
<feature type="transmembrane region" description="Helical" evidence="12">
    <location>
        <begin position="72"/>
        <end position="93"/>
    </location>
</feature>
<evidence type="ECO:0000256" key="10">
    <source>
        <dbReference type="ARBA" id="ARBA00054632"/>
    </source>
</evidence>
<comment type="subcellular location">
    <subcellularLocation>
        <location evidence="1">Membrane</location>
        <topology evidence="1">Multi-pass membrane protein</topology>
    </subcellularLocation>
</comment>
<dbReference type="KEGG" id="dci:108251903"/>
<dbReference type="Pfam" id="PF07690">
    <property type="entry name" value="MFS_1"/>
    <property type="match status" value="1"/>
</dbReference>
<dbReference type="PaxDb" id="121845-A0A1S4E6V2"/>
<proteinExistence type="inferred from homology"/>
<evidence type="ECO:0000256" key="5">
    <source>
        <dbReference type="ARBA" id="ARBA00022847"/>
    </source>
</evidence>
<dbReference type="FunFam" id="1.20.1250.20:FF:000144">
    <property type="entry name" value="Picot, isoform B"/>
    <property type="match status" value="1"/>
</dbReference>
<dbReference type="CDD" id="cd17318">
    <property type="entry name" value="MFS_SLC17"/>
    <property type="match status" value="1"/>
</dbReference>
<reference evidence="16" key="1">
    <citation type="submission" date="2025-08" db="UniProtKB">
        <authorList>
            <consortium name="RefSeq"/>
        </authorList>
    </citation>
    <scope>IDENTIFICATION</scope>
</reference>
<comment type="similarity">
    <text evidence="2">Belongs to the major facilitator superfamily. Sodium/anion cotransporter family.</text>
</comment>
<keyword evidence="3" id="KW-0813">Transport</keyword>
<evidence type="ECO:0000259" key="14">
    <source>
        <dbReference type="PROSITE" id="PS50850"/>
    </source>
</evidence>
<keyword evidence="15" id="KW-1185">Reference proteome</keyword>
<dbReference type="InterPro" id="IPR036259">
    <property type="entry name" value="MFS_trans_sf"/>
</dbReference>
<keyword evidence="8 12" id="KW-0472">Membrane</keyword>
<dbReference type="FunFam" id="1.20.1250.20:FF:000003">
    <property type="entry name" value="Solute carrier family 17 member 3"/>
    <property type="match status" value="1"/>
</dbReference>
<feature type="transmembrane region" description="Helical" evidence="12">
    <location>
        <begin position="330"/>
        <end position="349"/>
    </location>
</feature>
<feature type="transmembrane region" description="Helical" evidence="12">
    <location>
        <begin position="361"/>
        <end position="387"/>
    </location>
</feature>